<sequence>MADSTVQVIGYWDIGEKQTYLITEESYRIQDTDTLDRNETKYFVDISIADSTATEYLINWHYRDFTDNQPNPIHHLSAMAKEGLTVQVKTDENGKLLGISNWKAINKHMSKTLKKAKKVAKKNQDYKFDLEKLTHHLASLNNYTNEFGKEYAQFYYFHGLQYELNEVYEAVVDRENRLGTGPLQIKMSVFLDEIFEENDSFVLRSVEESDSDQLTAITHEYLKQNASHYKLGNINVKELPKITHIKYIGAELHAYGWPLLSMESIEANSENNLKVIDRTIDLQ</sequence>
<reference evidence="1 2" key="1">
    <citation type="submission" date="2021-12" db="EMBL/GenBank/DDBJ databases">
        <title>Genome sequencing of bacteria with rrn-lacking chromosome and rrn-plasmid.</title>
        <authorList>
            <person name="Anda M."/>
            <person name="Iwasaki W."/>
        </authorList>
    </citation>
    <scope>NUCLEOTIDE SEQUENCE [LARGE SCALE GENOMIC DNA]</scope>
    <source>
        <strain evidence="1 2">NBRC 101262</strain>
    </source>
</reference>
<organism evidence="1 2">
    <name type="scientific">Persicobacter psychrovividus</name>
    <dbReference type="NCBI Taxonomy" id="387638"/>
    <lineage>
        <taxon>Bacteria</taxon>
        <taxon>Pseudomonadati</taxon>
        <taxon>Bacteroidota</taxon>
        <taxon>Cytophagia</taxon>
        <taxon>Cytophagales</taxon>
        <taxon>Persicobacteraceae</taxon>
        <taxon>Persicobacter</taxon>
    </lineage>
</organism>
<accession>A0ABM7VD56</accession>
<dbReference type="EMBL" id="AP025292">
    <property type="protein sequence ID" value="BDC98873.1"/>
    <property type="molecule type" value="Genomic_DNA"/>
</dbReference>
<keyword evidence="2" id="KW-1185">Reference proteome</keyword>
<name>A0ABM7VD56_9BACT</name>
<evidence type="ECO:0000313" key="2">
    <source>
        <dbReference type="Proteomes" id="UP001354989"/>
    </source>
</evidence>
<proteinExistence type="predicted"/>
<dbReference type="Proteomes" id="UP001354989">
    <property type="component" value="Chromosome"/>
</dbReference>
<protein>
    <submittedName>
        <fullName evidence="1">Uncharacterized protein</fullName>
    </submittedName>
</protein>
<evidence type="ECO:0000313" key="1">
    <source>
        <dbReference type="EMBL" id="BDC98873.1"/>
    </source>
</evidence>
<gene>
    <name evidence="1" type="ORF">PEPS_11540</name>
</gene>